<feature type="transmembrane region" description="Helical" evidence="1">
    <location>
        <begin position="105"/>
        <end position="122"/>
    </location>
</feature>
<feature type="transmembrane region" description="Helical" evidence="1">
    <location>
        <begin position="238"/>
        <end position="260"/>
    </location>
</feature>
<gene>
    <name evidence="2" type="ORF">A3C59_05560</name>
</gene>
<proteinExistence type="predicted"/>
<keyword evidence="1" id="KW-0812">Transmembrane</keyword>
<evidence type="ECO:0000313" key="3">
    <source>
        <dbReference type="Proteomes" id="UP000176902"/>
    </source>
</evidence>
<keyword evidence="1" id="KW-0472">Membrane</keyword>
<protein>
    <recommendedName>
        <fullName evidence="4">Glycosyltransferase RgtA/B/C/D-like domain-containing protein</fullName>
    </recommendedName>
</protein>
<comment type="caution">
    <text evidence="2">The sequence shown here is derived from an EMBL/GenBank/DDBJ whole genome shotgun (WGS) entry which is preliminary data.</text>
</comment>
<feature type="transmembrane region" description="Helical" evidence="1">
    <location>
        <begin position="153"/>
        <end position="177"/>
    </location>
</feature>
<sequence>MHKIFTSFVLISLFLLWAYKGIAETGIHVDLARDLNELSNLWVGKIVWLGPATSANFPTSPIYYYLLFPFLILTLGSGLSIIISHAFYAILALGVFVFLNLKKSFIPTILVILTIGLSPWWIKASSMPWNGHMYVSFVLLGLITLYFKTPLFLSSLFFGVAIAIDPAAILAIPILFYEWVKNKNRIKHLTYLILGLLIPWMPIILFEIITKGYLIRHWLEYPSLAELTFSPNIGNINLLLNTTGIPHALIYLSLLISIFMASKREKYWIIFISLPLIFLILVSPLRQYYLLGLICSLTFIIATILSSKTAGRVILTIIILLYIPIITIPALDFTGRSIPRLEKVASSLKNNLDLEKKYALVSVINPQNSTPQADDYRFFLRMKGIKALNIDDYPKADYLLLFIETPNFDYKNFDDFHTQRFGDRKFISSQSIDGIEVVKYGRK</sequence>
<keyword evidence="1" id="KW-1133">Transmembrane helix</keyword>
<name>A0A1F5JPR3_9BACT</name>
<dbReference type="EMBL" id="MFCV01000046">
    <property type="protein sequence ID" value="OGE30538.1"/>
    <property type="molecule type" value="Genomic_DNA"/>
</dbReference>
<feature type="transmembrane region" description="Helical" evidence="1">
    <location>
        <begin position="288"/>
        <end position="306"/>
    </location>
</feature>
<feature type="transmembrane region" description="Helical" evidence="1">
    <location>
        <begin position="267"/>
        <end position="282"/>
    </location>
</feature>
<evidence type="ECO:0008006" key="4">
    <source>
        <dbReference type="Google" id="ProtNLM"/>
    </source>
</evidence>
<organism evidence="2 3">
    <name type="scientific">Candidatus Daviesbacteria bacterium RIFCSPHIGHO2_02_FULL_36_13</name>
    <dbReference type="NCBI Taxonomy" id="1797768"/>
    <lineage>
        <taxon>Bacteria</taxon>
        <taxon>Candidatus Daviesiibacteriota</taxon>
    </lineage>
</organism>
<reference evidence="2 3" key="1">
    <citation type="journal article" date="2016" name="Nat. Commun.">
        <title>Thousands of microbial genomes shed light on interconnected biogeochemical processes in an aquifer system.</title>
        <authorList>
            <person name="Anantharaman K."/>
            <person name="Brown C.T."/>
            <person name="Hug L.A."/>
            <person name="Sharon I."/>
            <person name="Castelle C.J."/>
            <person name="Probst A.J."/>
            <person name="Thomas B.C."/>
            <person name="Singh A."/>
            <person name="Wilkins M.J."/>
            <person name="Karaoz U."/>
            <person name="Brodie E.L."/>
            <person name="Williams K.H."/>
            <person name="Hubbard S.S."/>
            <person name="Banfield J.F."/>
        </authorList>
    </citation>
    <scope>NUCLEOTIDE SEQUENCE [LARGE SCALE GENOMIC DNA]</scope>
</reference>
<feature type="transmembrane region" description="Helical" evidence="1">
    <location>
        <begin position="189"/>
        <end position="209"/>
    </location>
</feature>
<evidence type="ECO:0000256" key="1">
    <source>
        <dbReference type="SAM" id="Phobius"/>
    </source>
</evidence>
<accession>A0A1F5JPR3</accession>
<dbReference type="AlphaFoldDB" id="A0A1F5JPR3"/>
<dbReference type="Proteomes" id="UP000176902">
    <property type="component" value="Unassembled WGS sequence"/>
</dbReference>
<feature type="transmembrane region" description="Helical" evidence="1">
    <location>
        <begin position="313"/>
        <end position="331"/>
    </location>
</feature>
<evidence type="ECO:0000313" key="2">
    <source>
        <dbReference type="EMBL" id="OGE30538.1"/>
    </source>
</evidence>
<feature type="transmembrane region" description="Helical" evidence="1">
    <location>
        <begin position="129"/>
        <end position="147"/>
    </location>
</feature>